<protein>
    <submittedName>
        <fullName evidence="2">DUF1566 domain-containing protein</fullName>
    </submittedName>
</protein>
<dbReference type="InterPro" id="IPR011460">
    <property type="entry name" value="Lcl_C"/>
</dbReference>
<evidence type="ECO:0000313" key="2">
    <source>
        <dbReference type="EMBL" id="HEC05366.1"/>
    </source>
</evidence>
<dbReference type="AlphaFoldDB" id="A0A831RQY4"/>
<sequence>MTESEQYMNIGAYKNAIPTQAGNRNTVIDMDPGLRRSDKNTGVQDAHVLACRDRRARWRGRLVAACSMVFVTTVSAGTDCPGNMMGTDTDVNLSNLPSGFYSSGDVVNCLATGSIKLGPAVTFPANAVFNMVSPQVSINDNFSVASGSRLRIVTHTGELNDTGIVDYGDDVSNSLTMPPANYPGQDARYGRDYQWNDGSDGHAGFSYTKLDSQGSDLPATASSWSCVRDNISGLMWEVKDDVFNSLRNKDNTYSWYNPDDSSNGGSAGAPDGGACSGSACDTRSYREAINAQGFCGASDWRLPTVAELAGIVDLVRYHSTVDSGYFPFAMAQRYWTATPSSVGSPWADYVEF</sequence>
<dbReference type="Pfam" id="PF07603">
    <property type="entry name" value="Lcl_C"/>
    <property type="match status" value="1"/>
</dbReference>
<feature type="domain" description="Lcl C-terminal" evidence="1">
    <location>
        <begin position="226"/>
        <end position="352"/>
    </location>
</feature>
<organism evidence="2">
    <name type="scientific">Thiolapillus brandeum</name>
    <dbReference type="NCBI Taxonomy" id="1076588"/>
    <lineage>
        <taxon>Bacteria</taxon>
        <taxon>Pseudomonadati</taxon>
        <taxon>Pseudomonadota</taxon>
        <taxon>Gammaproteobacteria</taxon>
        <taxon>Chromatiales</taxon>
        <taxon>Sedimenticolaceae</taxon>
        <taxon>Thiolapillus</taxon>
    </lineage>
</organism>
<name>A0A831RQY4_9GAMM</name>
<evidence type="ECO:0000259" key="1">
    <source>
        <dbReference type="Pfam" id="PF07603"/>
    </source>
</evidence>
<proteinExistence type="predicted"/>
<dbReference type="EMBL" id="DRLF01000028">
    <property type="protein sequence ID" value="HEC05366.1"/>
    <property type="molecule type" value="Genomic_DNA"/>
</dbReference>
<gene>
    <name evidence="2" type="ORF">ENJ12_00810</name>
</gene>
<feature type="non-terminal residue" evidence="2">
    <location>
        <position position="352"/>
    </location>
</feature>
<dbReference type="Proteomes" id="UP000886339">
    <property type="component" value="Unassembled WGS sequence"/>
</dbReference>
<reference evidence="2" key="1">
    <citation type="journal article" date="2020" name="mSystems">
        <title>Genome- and Community-Level Interaction Insights into Carbon Utilization and Element Cycling Functions of Hydrothermarchaeota in Hydrothermal Sediment.</title>
        <authorList>
            <person name="Zhou Z."/>
            <person name="Liu Y."/>
            <person name="Xu W."/>
            <person name="Pan J."/>
            <person name="Luo Z.H."/>
            <person name="Li M."/>
        </authorList>
    </citation>
    <scope>NUCLEOTIDE SEQUENCE [LARGE SCALE GENOMIC DNA]</scope>
    <source>
        <strain evidence="2">HyVt-458</strain>
    </source>
</reference>
<accession>A0A831RQY4</accession>
<comment type="caution">
    <text evidence="2">The sequence shown here is derived from an EMBL/GenBank/DDBJ whole genome shotgun (WGS) entry which is preliminary data.</text>
</comment>